<protein>
    <recommendedName>
        <fullName evidence="5">Lactate permease</fullName>
    </recommendedName>
</protein>
<keyword evidence="2" id="KW-0472">Membrane</keyword>
<reference evidence="3 4" key="1">
    <citation type="submission" date="2018-01" db="EMBL/GenBank/DDBJ databases">
        <title>Whole genome sequencing of Histamine producing bacteria.</title>
        <authorList>
            <person name="Butler K."/>
        </authorList>
    </citation>
    <scope>NUCLEOTIDE SEQUENCE [LARGE SCALE GENOMIC DNA]</scope>
    <source>
        <strain evidence="3 4">NCIMB 13481</strain>
    </source>
</reference>
<feature type="transmembrane region" description="Helical" evidence="2">
    <location>
        <begin position="402"/>
        <end position="426"/>
    </location>
</feature>
<feature type="transmembrane region" description="Helical" evidence="2">
    <location>
        <begin position="432"/>
        <end position="452"/>
    </location>
</feature>
<feature type="compositionally biased region" description="Basic and acidic residues" evidence="1">
    <location>
        <begin position="212"/>
        <end position="243"/>
    </location>
</feature>
<name>A0A2T3MNI9_9GAMM</name>
<evidence type="ECO:0000313" key="4">
    <source>
        <dbReference type="Proteomes" id="UP000241954"/>
    </source>
</evidence>
<evidence type="ECO:0008006" key="5">
    <source>
        <dbReference type="Google" id="ProtNLM"/>
    </source>
</evidence>
<sequence length="495" mass="54881">MSSRSERFKKRQQIRSNYAEKSHIKELANSELSQQMLASGVDQGFVDNALLEKTPIYDLNVSEAEVNASLKMLDRDFNKDKYDVLFESSKDVLINQLLSPLNLSRADLENVDRNFDYNRDDYTKSPKSSGGEGVAFDTQRKKLKQQATNEQGQIKDTYTGQYHDADQMDLDHVKSLKAFHESGAYMLSDSEKRQFAADSDNHEFTHNSLNRSKGERDLKEFSETNDQADKRRTNAAHARAEKAAEKYVPSDTVGKTVFVAQRGAVDGVKAGSHQGLQQALGALLSEFISATFAEVKDIFNNGFKGNAFEMSWVDVLITRLNNIKNKLLSKWKNVAQAFATGALSGFLTSIITALLNMFIRTGKNMVRIIREGFMSLTNALKTLIFPPDGMTAKQAAHEATKILSTGLVITGGIMAGEAIATALGTIPFAGTISMVLTGLLSGLGSLFVVFMLDKLDMFGVNETERHEFIMGRLESRITVSIERSETIIKELGLSY</sequence>
<evidence type="ECO:0000256" key="1">
    <source>
        <dbReference type="SAM" id="MobiDB-lite"/>
    </source>
</evidence>
<dbReference type="AlphaFoldDB" id="A0A2T3MNI9"/>
<dbReference type="RefSeq" id="WP_107237011.1">
    <property type="nucleotide sequence ID" value="NZ_PYLW01000004.1"/>
</dbReference>
<comment type="caution">
    <text evidence="3">The sequence shown here is derived from an EMBL/GenBank/DDBJ whole genome shotgun (WGS) entry which is preliminary data.</text>
</comment>
<keyword evidence="2" id="KW-0812">Transmembrane</keyword>
<accession>A0A2T3MNI9</accession>
<gene>
    <name evidence="3" type="ORF">C9I88_06530</name>
</gene>
<feature type="transmembrane region" description="Helical" evidence="2">
    <location>
        <begin position="337"/>
        <end position="359"/>
    </location>
</feature>
<feature type="region of interest" description="Disordered" evidence="1">
    <location>
        <begin position="201"/>
        <end position="243"/>
    </location>
</feature>
<organism evidence="3 4">
    <name type="scientific">Photobacterium iliopiscarium</name>
    <dbReference type="NCBI Taxonomy" id="56192"/>
    <lineage>
        <taxon>Bacteria</taxon>
        <taxon>Pseudomonadati</taxon>
        <taxon>Pseudomonadota</taxon>
        <taxon>Gammaproteobacteria</taxon>
        <taxon>Vibrionales</taxon>
        <taxon>Vibrionaceae</taxon>
        <taxon>Photobacterium</taxon>
    </lineage>
</organism>
<dbReference type="EMBL" id="PYLW01000004">
    <property type="protein sequence ID" value="PSV98315.1"/>
    <property type="molecule type" value="Genomic_DNA"/>
</dbReference>
<evidence type="ECO:0000256" key="2">
    <source>
        <dbReference type="SAM" id="Phobius"/>
    </source>
</evidence>
<evidence type="ECO:0000313" key="3">
    <source>
        <dbReference type="EMBL" id="PSV98315.1"/>
    </source>
</evidence>
<dbReference type="Proteomes" id="UP000241954">
    <property type="component" value="Unassembled WGS sequence"/>
</dbReference>
<proteinExistence type="predicted"/>
<keyword evidence="2" id="KW-1133">Transmembrane helix</keyword>